<dbReference type="InterPro" id="IPR023631">
    <property type="entry name" value="Amidase_dom"/>
</dbReference>
<keyword evidence="5" id="KW-1185">Reference proteome</keyword>
<dbReference type="PIRSF" id="PIRSF001221">
    <property type="entry name" value="Amidase_fungi"/>
    <property type="match status" value="1"/>
</dbReference>
<evidence type="ECO:0000259" key="3">
    <source>
        <dbReference type="Pfam" id="PF01425"/>
    </source>
</evidence>
<dbReference type="InterPro" id="IPR000120">
    <property type="entry name" value="Amidase"/>
</dbReference>
<feature type="domain" description="Amidase" evidence="3">
    <location>
        <begin position="49"/>
        <end position="474"/>
    </location>
</feature>
<sequence length="497" mass="52492">MTEPARPSGRTHANEPVRPSGSARPDELVYMTATDALAAFADRTLSPAELLTAVAERAEHIEPSVNAFAERWFDQAMDQARQAADRYARGTARPLEGLPVALKEEQPIAGHPLRDGSMLLRDNVAGETHPIVGRIVAAGGIVHARTTTPEFCAAGFTHSDLWGVTRNPWSLGHSSGGSSGGSGAALAAGTAMLATGSDIGGSIRIPAAFNGVVGFKPPYGRVPALPPYNLDHYCHDGPMARTVADCALLQNVIAGHDPRDPVSVPAPAPIPPYTGSLKGRRVAVCVHLGDYPVEPDVVAATWDAVSALTEAGAVVEEVELPWRRADIMRAAWAHYGAIFGPIIAEEMAAHGDGVTRYVRDFLDRSLKAVAELGFYGALKIESQVHADLARLFGRFDALVCPASGTPAFLAGEDYVETPLVVDGVRLDHNLEAPLTVPFNLASRCPVLGVPSGRSSEGVPTGVQVVGRPYDDHTVFEVGAAVTAALPWYAGESWRPAL</sequence>
<dbReference type="PANTHER" id="PTHR11895">
    <property type="entry name" value="TRANSAMIDASE"/>
    <property type="match status" value="1"/>
</dbReference>
<dbReference type="SUPFAM" id="SSF75304">
    <property type="entry name" value="Amidase signature (AS) enzymes"/>
    <property type="match status" value="1"/>
</dbReference>
<dbReference type="Pfam" id="PF01425">
    <property type="entry name" value="Amidase"/>
    <property type="match status" value="1"/>
</dbReference>
<dbReference type="Proteomes" id="UP000295157">
    <property type="component" value="Unassembled WGS sequence"/>
</dbReference>
<feature type="region of interest" description="Disordered" evidence="2">
    <location>
        <begin position="1"/>
        <end position="25"/>
    </location>
</feature>
<dbReference type="PROSITE" id="PS00571">
    <property type="entry name" value="AMIDASES"/>
    <property type="match status" value="1"/>
</dbReference>
<gene>
    <name evidence="4" type="ORF">E1267_43105</name>
</gene>
<evidence type="ECO:0000313" key="4">
    <source>
        <dbReference type="EMBL" id="TDB93991.1"/>
    </source>
</evidence>
<comment type="caution">
    <text evidence="4">The sequence shown here is derived from an EMBL/GenBank/DDBJ whole genome shotgun (WGS) entry which is preliminary data.</text>
</comment>
<dbReference type="GO" id="GO:0003824">
    <property type="term" value="F:catalytic activity"/>
    <property type="evidence" value="ECO:0007669"/>
    <property type="project" value="InterPro"/>
</dbReference>
<dbReference type="PANTHER" id="PTHR11895:SF7">
    <property type="entry name" value="GLUTAMYL-TRNA(GLN) AMIDOTRANSFERASE SUBUNIT A, MITOCHONDRIAL"/>
    <property type="match status" value="1"/>
</dbReference>
<dbReference type="AlphaFoldDB" id="A0A4R4MLD9"/>
<proteinExistence type="inferred from homology"/>
<dbReference type="OrthoDB" id="182039at2"/>
<dbReference type="InterPro" id="IPR036928">
    <property type="entry name" value="AS_sf"/>
</dbReference>
<evidence type="ECO:0000313" key="5">
    <source>
        <dbReference type="Proteomes" id="UP000295157"/>
    </source>
</evidence>
<evidence type="ECO:0000256" key="2">
    <source>
        <dbReference type="SAM" id="MobiDB-lite"/>
    </source>
</evidence>
<dbReference type="RefSeq" id="WP_132342004.1">
    <property type="nucleotide sequence ID" value="NZ_SMJZ01000373.1"/>
</dbReference>
<dbReference type="Gene3D" id="3.90.1300.10">
    <property type="entry name" value="Amidase signature (AS) domain"/>
    <property type="match status" value="1"/>
</dbReference>
<name>A0A4R4MLD9_9ACTN</name>
<accession>A0A4R4MLD9</accession>
<evidence type="ECO:0000256" key="1">
    <source>
        <dbReference type="ARBA" id="ARBA00009199"/>
    </source>
</evidence>
<protein>
    <submittedName>
        <fullName evidence="4">Amidase</fullName>
    </submittedName>
</protein>
<dbReference type="InterPro" id="IPR020556">
    <property type="entry name" value="Amidase_CS"/>
</dbReference>
<organism evidence="4 5">
    <name type="scientific">Nonomuraea longispora</name>
    <dbReference type="NCBI Taxonomy" id="1848320"/>
    <lineage>
        <taxon>Bacteria</taxon>
        <taxon>Bacillati</taxon>
        <taxon>Actinomycetota</taxon>
        <taxon>Actinomycetes</taxon>
        <taxon>Streptosporangiales</taxon>
        <taxon>Streptosporangiaceae</taxon>
        <taxon>Nonomuraea</taxon>
    </lineage>
</organism>
<dbReference type="EMBL" id="SMJZ01000373">
    <property type="protein sequence ID" value="TDB93991.1"/>
    <property type="molecule type" value="Genomic_DNA"/>
</dbReference>
<comment type="similarity">
    <text evidence="1">Belongs to the amidase family.</text>
</comment>
<reference evidence="4 5" key="1">
    <citation type="submission" date="2019-02" db="EMBL/GenBank/DDBJ databases">
        <title>Draft genome sequences of novel Actinobacteria.</title>
        <authorList>
            <person name="Sahin N."/>
            <person name="Ay H."/>
            <person name="Saygin H."/>
        </authorList>
    </citation>
    <scope>NUCLEOTIDE SEQUENCE [LARGE SCALE GENOMIC DNA]</scope>
    <source>
        <strain evidence="4 5">KC201</strain>
    </source>
</reference>